<proteinExistence type="predicted"/>
<organism evidence="3 4">
    <name type="scientific">Luteibacter jiangsuensis</name>
    <dbReference type="NCBI Taxonomy" id="637577"/>
    <lineage>
        <taxon>Bacteria</taxon>
        <taxon>Pseudomonadati</taxon>
        <taxon>Pseudomonadota</taxon>
        <taxon>Gammaproteobacteria</taxon>
        <taxon>Lysobacterales</taxon>
        <taxon>Rhodanobacteraceae</taxon>
        <taxon>Luteibacter</taxon>
    </lineage>
</organism>
<feature type="coiled-coil region" evidence="1">
    <location>
        <begin position="257"/>
        <end position="284"/>
    </location>
</feature>
<evidence type="ECO:0000256" key="1">
    <source>
        <dbReference type="SAM" id="Coils"/>
    </source>
</evidence>
<feature type="compositionally biased region" description="Basic and acidic residues" evidence="2">
    <location>
        <begin position="343"/>
        <end position="363"/>
    </location>
</feature>
<gene>
    <name evidence="3" type="ORF">J2T07_003782</name>
</gene>
<name>A0ABT9T2U2_9GAMM</name>
<dbReference type="EMBL" id="JAUSSK010000006">
    <property type="protein sequence ID" value="MDQ0011568.1"/>
    <property type="molecule type" value="Genomic_DNA"/>
</dbReference>
<reference evidence="3 4" key="1">
    <citation type="submission" date="2023-07" db="EMBL/GenBank/DDBJ databases">
        <title>Sorghum-associated microbial communities from plants grown in Nebraska, USA.</title>
        <authorList>
            <person name="Schachtman D."/>
        </authorList>
    </citation>
    <scope>NUCLEOTIDE SEQUENCE [LARGE SCALE GENOMIC DNA]</scope>
    <source>
        <strain evidence="3 4">CC60</strain>
    </source>
</reference>
<accession>A0ABT9T2U2</accession>
<sequence length="363" mass="40161">MYKAVLIDCSSCPASRVDKPFPGKFLVNALAETIRTSRTSAWTNADDLSGHEMLRFFVDSPYEQAVAVVWVDPEADYDEANKQAKAYAKDHPGFPQIIESNDVRHFLWASEKDDDLEVARYLRGNTKIRASWFTEVNGLRCLADAQGFAVMADGNGASRAARAAQAHALAIAYQNALYDIANSISMAAKTPGPRAEATLSNVSCFMAAHYFGHPVLPNTRELRDFYGLLRDKQSIAEQFQEAVSQVERLAQVVRESRRDSERQERIAAQDRKELQKELQETRDRKLAGRLNRLNVWVALAGLAVTAAGVTQITPEGLGKWWDAWTGTKAVETTTATPAPLPERGGHTTKIDASKEKPHERGGS</sequence>
<feature type="region of interest" description="Disordered" evidence="2">
    <location>
        <begin position="332"/>
        <end position="363"/>
    </location>
</feature>
<comment type="caution">
    <text evidence="3">The sequence shown here is derived from an EMBL/GenBank/DDBJ whole genome shotgun (WGS) entry which is preliminary data.</text>
</comment>
<evidence type="ECO:0000313" key="3">
    <source>
        <dbReference type="EMBL" id="MDQ0011568.1"/>
    </source>
</evidence>
<dbReference type="RefSeq" id="WP_306852276.1">
    <property type="nucleotide sequence ID" value="NZ_JAUSSK010000006.1"/>
</dbReference>
<keyword evidence="1" id="KW-0175">Coiled coil</keyword>
<evidence type="ECO:0000256" key="2">
    <source>
        <dbReference type="SAM" id="MobiDB-lite"/>
    </source>
</evidence>
<protein>
    <submittedName>
        <fullName evidence="3">Uncharacterized protein</fullName>
    </submittedName>
</protein>
<evidence type="ECO:0000313" key="4">
    <source>
        <dbReference type="Proteomes" id="UP001237737"/>
    </source>
</evidence>
<keyword evidence="4" id="KW-1185">Reference proteome</keyword>
<dbReference type="Proteomes" id="UP001237737">
    <property type="component" value="Unassembled WGS sequence"/>
</dbReference>